<dbReference type="STRING" id="1770058.A3840_00035"/>
<evidence type="ECO:0008006" key="4">
    <source>
        <dbReference type="Google" id="ProtNLM"/>
    </source>
</evidence>
<name>A0A178I4J2_9HYPH</name>
<feature type="compositionally biased region" description="Basic and acidic residues" evidence="1">
    <location>
        <begin position="116"/>
        <end position="128"/>
    </location>
</feature>
<evidence type="ECO:0000313" key="2">
    <source>
        <dbReference type="EMBL" id="OAM84205.1"/>
    </source>
</evidence>
<proteinExistence type="predicted"/>
<dbReference type="Proteomes" id="UP000078389">
    <property type="component" value="Unassembled WGS sequence"/>
</dbReference>
<evidence type="ECO:0000256" key="1">
    <source>
        <dbReference type="SAM" id="MobiDB-lite"/>
    </source>
</evidence>
<feature type="region of interest" description="Disordered" evidence="1">
    <location>
        <begin position="82"/>
        <end position="128"/>
    </location>
</feature>
<sequence length="128" mass="14296">MREAFARSGGFCEAVGVAYGLQPGQRCNTPLDGKRKEYDHYPLPATMEESDVLENCVVCCVPCHKHKTATLDIPVQAKTKRVSDKAKNIGRQKHQWATQRLGSGNNQRRATTPPKPKFEGDIMARRQS</sequence>
<dbReference type="AlphaFoldDB" id="A0A178I4J2"/>
<accession>A0A178I4J2</accession>
<organism evidence="2 3">
    <name type="scientific">Devosia elaeis</name>
    <dbReference type="NCBI Taxonomy" id="1770058"/>
    <lineage>
        <taxon>Bacteria</taxon>
        <taxon>Pseudomonadati</taxon>
        <taxon>Pseudomonadota</taxon>
        <taxon>Alphaproteobacteria</taxon>
        <taxon>Hyphomicrobiales</taxon>
        <taxon>Devosiaceae</taxon>
        <taxon>Devosia</taxon>
    </lineage>
</organism>
<comment type="caution">
    <text evidence="2">The sequence shown here is derived from an EMBL/GenBank/DDBJ whole genome shotgun (WGS) entry which is preliminary data.</text>
</comment>
<feature type="compositionally biased region" description="Polar residues" evidence="1">
    <location>
        <begin position="95"/>
        <end position="110"/>
    </location>
</feature>
<dbReference type="EMBL" id="LVVY01000001">
    <property type="protein sequence ID" value="OAM84205.1"/>
    <property type="molecule type" value="Genomic_DNA"/>
</dbReference>
<protein>
    <recommendedName>
        <fullName evidence="4">HNH domain-containing protein</fullName>
    </recommendedName>
</protein>
<evidence type="ECO:0000313" key="3">
    <source>
        <dbReference type="Proteomes" id="UP000078389"/>
    </source>
</evidence>
<reference evidence="2 3" key="1">
    <citation type="submission" date="2016-03" db="EMBL/GenBank/DDBJ databases">
        <title>Genome sequencing of Devosia sp. S37.</title>
        <authorList>
            <person name="Mohd Nor M."/>
        </authorList>
    </citation>
    <scope>NUCLEOTIDE SEQUENCE [LARGE SCALE GENOMIC DNA]</scope>
    <source>
        <strain evidence="2 3">S37</strain>
    </source>
</reference>
<keyword evidence="3" id="KW-1185">Reference proteome</keyword>
<gene>
    <name evidence="2" type="ORF">A3840_00035</name>
</gene>
<dbReference type="Gene3D" id="1.10.30.50">
    <property type="match status" value="1"/>
</dbReference>